<evidence type="ECO:0000313" key="7">
    <source>
        <dbReference type="Proteomes" id="UP000253782"/>
    </source>
</evidence>
<dbReference type="GO" id="GO:0009289">
    <property type="term" value="C:pilus"/>
    <property type="evidence" value="ECO:0007669"/>
    <property type="project" value="UniProtKB-SubCell"/>
</dbReference>
<keyword evidence="3" id="KW-0732">Signal</keyword>
<evidence type="ECO:0000256" key="1">
    <source>
        <dbReference type="ARBA" id="ARBA00004561"/>
    </source>
</evidence>
<dbReference type="EMBL" id="QQAH01000015">
    <property type="protein sequence ID" value="RDD80740.1"/>
    <property type="molecule type" value="Genomic_DNA"/>
</dbReference>
<dbReference type="RefSeq" id="WP_114846522.1">
    <property type="nucleotide sequence ID" value="NZ_JBHSPE010000002.1"/>
</dbReference>
<gene>
    <name evidence="6" type="ORF">DVJ77_16040</name>
</gene>
<dbReference type="Pfam" id="PF00419">
    <property type="entry name" value="Fimbrial"/>
    <property type="match status" value="1"/>
</dbReference>
<evidence type="ECO:0000256" key="3">
    <source>
        <dbReference type="ARBA" id="ARBA00022729"/>
    </source>
</evidence>
<comment type="similarity">
    <text evidence="2">Belongs to the fimbrial protein family.</text>
</comment>
<evidence type="ECO:0000259" key="5">
    <source>
        <dbReference type="Pfam" id="PF00419"/>
    </source>
</evidence>
<dbReference type="InterPro" id="IPR008966">
    <property type="entry name" value="Adhesion_dom_sf"/>
</dbReference>
<comment type="caution">
    <text evidence="6">The sequence shown here is derived from an EMBL/GenBank/DDBJ whole genome shotgun (WGS) entry which is preliminary data.</text>
</comment>
<name>A0A369UMC2_9GAMM</name>
<accession>A0A369UMC2</accession>
<keyword evidence="7" id="KW-1185">Reference proteome</keyword>
<organism evidence="6 7">
    <name type="scientific">Dyella tabacisoli</name>
    <dbReference type="NCBI Taxonomy" id="2282381"/>
    <lineage>
        <taxon>Bacteria</taxon>
        <taxon>Pseudomonadati</taxon>
        <taxon>Pseudomonadota</taxon>
        <taxon>Gammaproteobacteria</taxon>
        <taxon>Lysobacterales</taxon>
        <taxon>Rhodanobacteraceae</taxon>
        <taxon>Dyella</taxon>
    </lineage>
</organism>
<dbReference type="Proteomes" id="UP000253782">
    <property type="component" value="Unassembled WGS sequence"/>
</dbReference>
<dbReference type="AlphaFoldDB" id="A0A369UMC2"/>
<dbReference type="Gene3D" id="2.60.40.3310">
    <property type="match status" value="1"/>
</dbReference>
<feature type="domain" description="Fimbrial-type adhesion" evidence="5">
    <location>
        <begin position="225"/>
        <end position="361"/>
    </location>
</feature>
<sequence>MYVRTNTMGPGKSDGLNHKCGKIGARGTPRMMWLLLALVCLGWMPSKALAVHCHAATSTLSLPSVTVAPSTPVGALLGTPVSVTMTFTCTGLPYDGSTFGQTATIQAGNLAPRDASDPVSGGGIVYATNVPGIALKLTANPIQASDNACIRCGPGNTPGFEAGAVTYPANSISETFTAQWVKTGPVTAGTVRSIRLMQFYWYIYGISASSGAIANLNLGAGSKVSLVACSVNMDSQNLSVVLPQVSTSAFASVGATTGKTPFKVNLTCQSGSKVSITMTTAKPGTAVGVIAPTIGAGFAAHVGVQLLNGSNAPVTFNSAQPHGATPNGTLSIPYFAQYYRTASPVGSGRVKATATFNLTYQ</sequence>
<evidence type="ECO:0000313" key="6">
    <source>
        <dbReference type="EMBL" id="RDD80740.1"/>
    </source>
</evidence>
<evidence type="ECO:0000256" key="2">
    <source>
        <dbReference type="ARBA" id="ARBA00006671"/>
    </source>
</evidence>
<dbReference type="Gene3D" id="2.60.40.1090">
    <property type="entry name" value="Fimbrial-type adhesion domain"/>
    <property type="match status" value="1"/>
</dbReference>
<dbReference type="OrthoDB" id="5956809at2"/>
<dbReference type="InterPro" id="IPR050263">
    <property type="entry name" value="Bact_Fimbrial_Adh_Pro"/>
</dbReference>
<evidence type="ECO:0000256" key="4">
    <source>
        <dbReference type="ARBA" id="ARBA00023263"/>
    </source>
</evidence>
<reference evidence="6 7" key="1">
    <citation type="submission" date="2018-07" db="EMBL/GenBank/DDBJ databases">
        <title>Dyella tabacisoli L4-6T, whole genome shotgun sequence.</title>
        <authorList>
            <person name="Zhou X.-K."/>
            <person name="Li W.-J."/>
            <person name="Duan Y.-Q."/>
        </authorList>
    </citation>
    <scope>NUCLEOTIDE SEQUENCE [LARGE SCALE GENOMIC DNA]</scope>
    <source>
        <strain evidence="6 7">L4-6</strain>
    </source>
</reference>
<dbReference type="GO" id="GO:0043709">
    <property type="term" value="P:cell adhesion involved in single-species biofilm formation"/>
    <property type="evidence" value="ECO:0007669"/>
    <property type="project" value="TreeGrafter"/>
</dbReference>
<dbReference type="InterPro" id="IPR000259">
    <property type="entry name" value="Adhesion_dom_fimbrial"/>
</dbReference>
<dbReference type="PANTHER" id="PTHR33420:SF3">
    <property type="entry name" value="FIMBRIAL SUBUNIT ELFA"/>
    <property type="match status" value="1"/>
</dbReference>
<keyword evidence="4" id="KW-0281">Fimbrium</keyword>
<dbReference type="InterPro" id="IPR036937">
    <property type="entry name" value="Adhesion_dom_fimbrial_sf"/>
</dbReference>
<dbReference type="PANTHER" id="PTHR33420">
    <property type="entry name" value="FIMBRIAL SUBUNIT ELFA-RELATED"/>
    <property type="match status" value="1"/>
</dbReference>
<protein>
    <submittedName>
        <fullName evidence="6">Type 1 fimbrial protein</fullName>
    </submittedName>
</protein>
<dbReference type="SUPFAM" id="SSF49401">
    <property type="entry name" value="Bacterial adhesins"/>
    <property type="match status" value="1"/>
</dbReference>
<comment type="subcellular location">
    <subcellularLocation>
        <location evidence="1">Fimbrium</location>
    </subcellularLocation>
</comment>
<proteinExistence type="inferred from homology"/>